<dbReference type="RefSeq" id="WP_151105999.1">
    <property type="nucleotide sequence ID" value="NZ_WAEM01000001.1"/>
</dbReference>
<accession>A0A7J5AJQ3</accession>
<dbReference type="InterPro" id="IPR056920">
    <property type="entry name" value="PRTase-CE"/>
</dbReference>
<comment type="caution">
    <text evidence="2">The sequence shown here is derived from an EMBL/GenBank/DDBJ whole genome shotgun (WGS) entry which is preliminary data.</text>
</comment>
<keyword evidence="3" id="KW-1185">Reference proteome</keyword>
<feature type="domain" description="PRTase-CE" evidence="1">
    <location>
        <begin position="31"/>
        <end position="350"/>
    </location>
</feature>
<evidence type="ECO:0000313" key="3">
    <source>
        <dbReference type="Proteomes" id="UP000490922"/>
    </source>
</evidence>
<reference evidence="2 3" key="1">
    <citation type="submission" date="2019-09" db="EMBL/GenBank/DDBJ databases">
        <title>Flavobacterium sp. nov., isolated from glacier ice.</title>
        <authorList>
            <person name="Liu Q."/>
        </authorList>
    </citation>
    <scope>NUCLEOTIDE SEQUENCE [LARGE SCALE GENOMIC DNA]</scope>
    <source>
        <strain evidence="2 3">NBRC 112527</strain>
    </source>
</reference>
<dbReference type="EMBL" id="WAEM01000001">
    <property type="protein sequence ID" value="KAB1157806.1"/>
    <property type="molecule type" value="Genomic_DNA"/>
</dbReference>
<evidence type="ECO:0000259" key="1">
    <source>
        <dbReference type="Pfam" id="PF24390"/>
    </source>
</evidence>
<evidence type="ECO:0000313" key="2">
    <source>
        <dbReference type="EMBL" id="KAB1157806.1"/>
    </source>
</evidence>
<name>A0A7J5AJQ3_9FLAO</name>
<gene>
    <name evidence="2" type="ORF">F6464_01600</name>
</gene>
<sequence>MQEIAEQILEILKDYHCDYSNTKYEMSAEHITKWANQFGDDAALVLSELLHFLPQVYISKSKAIELLKQRLIDFQNLYKYQTMNEFIANTHFIDVQKEEKSQKEILKLVKAIIINDFAINYDLTINEPKKHHIYFDDVLATGGTIYRDISIWLTENFQDVVENKKTFALSLFCFHQLGYGNMKWGLMQDEGLKKLFDTFEVSNNIIEKVVQTRANYIIENQAKWSNQRLNCAYPLQEQSKDVLVYLTNFSESSSKVQAFRTPNTPLIETFFTNSENRNKLEKIFTEKGLELLKKVNSDEVDFAKRPLGYTVRSHKTLGTGTLFFTWRNISNTCPLVFWWDVPGHHWTPLFCLKNRGI</sequence>
<dbReference type="AlphaFoldDB" id="A0A7J5AJQ3"/>
<dbReference type="Proteomes" id="UP000490922">
    <property type="component" value="Unassembled WGS sequence"/>
</dbReference>
<protein>
    <recommendedName>
        <fullName evidence="1">PRTase-CE domain-containing protein</fullName>
    </recommendedName>
</protein>
<proteinExistence type="predicted"/>
<organism evidence="2 3">
    <name type="scientific">Flavobacterium luteum</name>
    <dbReference type="NCBI Taxonomy" id="2026654"/>
    <lineage>
        <taxon>Bacteria</taxon>
        <taxon>Pseudomonadati</taxon>
        <taxon>Bacteroidota</taxon>
        <taxon>Flavobacteriia</taxon>
        <taxon>Flavobacteriales</taxon>
        <taxon>Flavobacteriaceae</taxon>
        <taxon>Flavobacterium</taxon>
    </lineage>
</organism>
<dbReference type="Pfam" id="PF24390">
    <property type="entry name" value="PRTase-CE"/>
    <property type="match status" value="1"/>
</dbReference>
<dbReference type="OrthoDB" id="7753492at2"/>